<proteinExistence type="predicted"/>
<accession>A0AAN4YMU7</accession>
<dbReference type="EMBL" id="BSYA01000079">
    <property type="protein sequence ID" value="GMG31082.1"/>
    <property type="molecule type" value="Genomic_DNA"/>
</dbReference>
<evidence type="ECO:0000313" key="2">
    <source>
        <dbReference type="Proteomes" id="UP001165205"/>
    </source>
</evidence>
<name>A0AAN4YMU7_ASPOZ</name>
<dbReference type="Pfam" id="PF11951">
    <property type="entry name" value="Fungal_trans_2"/>
    <property type="match status" value="1"/>
</dbReference>
<dbReference type="Proteomes" id="UP001165205">
    <property type="component" value="Unassembled WGS sequence"/>
</dbReference>
<dbReference type="AlphaFoldDB" id="A0AAN4YMU7"/>
<sequence length="198" mass="22118">MDNGPSEVVFTTTSSPIESGVVFRYGQGSVKVPAPRKRGRPIGCKQLVLYTRTTKLDADLFNQQLREEKLEMMWMTRNGKIMKDFNLSIWVTLYSIEKRSGCNPMVNYWLPLAFNDPALLHSLIGCAASFLVTTNQLCGYPFFVKHLNEAIAIVNRRMVDSTNSLSDETLVVVASIAMIKVCCGNVQILGFTLLLTSK</sequence>
<comment type="caution">
    <text evidence="1">The sequence shown here is derived from an EMBL/GenBank/DDBJ whole genome shotgun (WGS) entry which is preliminary data.</text>
</comment>
<dbReference type="InterPro" id="IPR021858">
    <property type="entry name" value="Fun_TF"/>
</dbReference>
<organism evidence="1 2">
    <name type="scientific">Aspergillus oryzae</name>
    <name type="common">Yellow koji mold</name>
    <dbReference type="NCBI Taxonomy" id="5062"/>
    <lineage>
        <taxon>Eukaryota</taxon>
        <taxon>Fungi</taxon>
        <taxon>Dikarya</taxon>
        <taxon>Ascomycota</taxon>
        <taxon>Pezizomycotina</taxon>
        <taxon>Eurotiomycetes</taxon>
        <taxon>Eurotiomycetidae</taxon>
        <taxon>Eurotiales</taxon>
        <taxon>Aspergillaceae</taxon>
        <taxon>Aspergillus</taxon>
        <taxon>Aspergillus subgen. Circumdati</taxon>
    </lineage>
</organism>
<reference evidence="1" key="1">
    <citation type="submission" date="2023-04" db="EMBL/GenBank/DDBJ databases">
        <title>Aspergillus oryzae NBRC 4228.</title>
        <authorList>
            <person name="Ichikawa N."/>
            <person name="Sato H."/>
            <person name="Tonouchi N."/>
        </authorList>
    </citation>
    <scope>NUCLEOTIDE SEQUENCE</scope>
    <source>
        <strain evidence="1">NBRC 4228</strain>
    </source>
</reference>
<evidence type="ECO:0000313" key="1">
    <source>
        <dbReference type="EMBL" id="GMG31082.1"/>
    </source>
</evidence>
<gene>
    <name evidence="1" type="ORF">Aory04_000704200</name>
</gene>
<dbReference type="PANTHER" id="PTHR37540">
    <property type="entry name" value="TRANSCRIPTION FACTOR (ACR-2), PUTATIVE-RELATED-RELATED"/>
    <property type="match status" value="1"/>
</dbReference>
<protein>
    <submittedName>
        <fullName evidence="1">Unnamed protein product</fullName>
    </submittedName>
</protein>